<dbReference type="PROSITE" id="PS50297">
    <property type="entry name" value="ANK_REP_REGION"/>
    <property type="match status" value="2"/>
</dbReference>
<dbReference type="PANTHER" id="PTHR46224">
    <property type="entry name" value="ANKYRIN REPEAT FAMILY PROTEIN"/>
    <property type="match status" value="1"/>
</dbReference>
<dbReference type="AlphaFoldDB" id="A0ABC9BR49"/>
<dbReference type="InterPro" id="IPR002110">
    <property type="entry name" value="Ankyrin_rpt"/>
</dbReference>
<dbReference type="Pfam" id="PF12796">
    <property type="entry name" value="Ank_2"/>
    <property type="match status" value="2"/>
</dbReference>
<dbReference type="InterPro" id="IPR036770">
    <property type="entry name" value="Ankyrin_rpt-contain_sf"/>
</dbReference>
<dbReference type="Proteomes" id="UP001497457">
    <property type="component" value="Chromosome 27b"/>
</dbReference>
<feature type="repeat" description="ANK" evidence="1">
    <location>
        <begin position="122"/>
        <end position="154"/>
    </location>
</feature>
<dbReference type="InterPro" id="IPR019734">
    <property type="entry name" value="TPR_rpt"/>
</dbReference>
<keyword evidence="3" id="KW-1185">Reference proteome</keyword>
<dbReference type="SMART" id="SM00248">
    <property type="entry name" value="ANK"/>
    <property type="match status" value="6"/>
</dbReference>
<name>A0ABC9BR49_9POAL</name>
<keyword evidence="1" id="KW-0040">ANK repeat</keyword>
<evidence type="ECO:0000313" key="3">
    <source>
        <dbReference type="Proteomes" id="UP001497457"/>
    </source>
</evidence>
<evidence type="ECO:0000313" key="2">
    <source>
        <dbReference type="EMBL" id="CAL5006343.1"/>
    </source>
</evidence>
<dbReference type="PRINTS" id="PR01415">
    <property type="entry name" value="ANKYRIN"/>
</dbReference>
<accession>A0ABC9BR49</accession>
<feature type="repeat" description="ANK" evidence="1">
    <location>
        <begin position="219"/>
        <end position="252"/>
    </location>
</feature>
<organism evidence="2 3">
    <name type="scientific">Urochloa decumbens</name>
    <dbReference type="NCBI Taxonomy" id="240449"/>
    <lineage>
        <taxon>Eukaryota</taxon>
        <taxon>Viridiplantae</taxon>
        <taxon>Streptophyta</taxon>
        <taxon>Embryophyta</taxon>
        <taxon>Tracheophyta</taxon>
        <taxon>Spermatophyta</taxon>
        <taxon>Magnoliopsida</taxon>
        <taxon>Liliopsida</taxon>
        <taxon>Poales</taxon>
        <taxon>Poaceae</taxon>
        <taxon>PACMAD clade</taxon>
        <taxon>Panicoideae</taxon>
        <taxon>Panicodae</taxon>
        <taxon>Paniceae</taxon>
        <taxon>Melinidinae</taxon>
        <taxon>Urochloa</taxon>
    </lineage>
</organism>
<dbReference type="Gene3D" id="1.25.40.20">
    <property type="entry name" value="Ankyrin repeat-containing domain"/>
    <property type="match status" value="2"/>
</dbReference>
<dbReference type="SUPFAM" id="SSF48452">
    <property type="entry name" value="TPR-like"/>
    <property type="match status" value="1"/>
</dbReference>
<sequence length="435" mass="47057">MDAPFIYKRRTGNGSTEDELIKAALEGDLGRLRGIVASLGRRNGGRAAVFSYKKAGMGALHIAACAGHLEVCKYLVEELGGDANMTAAEGVTPFMAAAQSGDLSTVKYLLDRGGDLLKADDKGRTVLHHAACSGSTKVTEFLLSKGIPVDIDYGHGTALYQAANNEQDKTVKILLDQHANPNATFNGVHTALMGALLCHSLKCMKILIKAGADVNGKGSVISPLAFATMRGGYTNEVRLLLKAGANPNIPDDLGRFPVELAALKDCMEEVEMLFPLTSPIPGVRNWSIDGVISHAKLESAKPLEEHDIARRKAMFKSQASKAFKLKNYDLASKCYGLAIDHTPDATLYSNRSLCRLLMGDGEGALSDAYKCRMMQPDWAKGCYRLAVAHMLLGEHKQAHDALLDAQKLDPGNEEIERELRKATELMKISTDEDEQ</sequence>
<dbReference type="EMBL" id="OZ075137">
    <property type="protein sequence ID" value="CAL5006343.1"/>
    <property type="molecule type" value="Genomic_DNA"/>
</dbReference>
<feature type="repeat" description="ANK" evidence="1">
    <location>
        <begin position="89"/>
        <end position="121"/>
    </location>
</feature>
<dbReference type="Gene3D" id="1.25.40.10">
    <property type="entry name" value="Tetratricopeptide repeat domain"/>
    <property type="match status" value="1"/>
</dbReference>
<reference evidence="2 3" key="2">
    <citation type="submission" date="2024-10" db="EMBL/GenBank/DDBJ databases">
        <authorList>
            <person name="Ryan C."/>
        </authorList>
    </citation>
    <scope>NUCLEOTIDE SEQUENCE [LARGE SCALE GENOMIC DNA]</scope>
</reference>
<dbReference type="InterPro" id="IPR011990">
    <property type="entry name" value="TPR-like_helical_dom_sf"/>
</dbReference>
<reference evidence="3" key="1">
    <citation type="submission" date="2024-06" db="EMBL/GenBank/DDBJ databases">
        <authorList>
            <person name="Ryan C."/>
        </authorList>
    </citation>
    <scope>NUCLEOTIDE SEQUENCE [LARGE SCALE GENOMIC DNA]</scope>
</reference>
<dbReference type="InterPro" id="IPR051616">
    <property type="entry name" value="Cul2-RING_E3_ligase_SR"/>
</dbReference>
<dbReference type="PROSITE" id="PS50088">
    <property type="entry name" value="ANK_REPEAT"/>
    <property type="match status" value="3"/>
</dbReference>
<dbReference type="PANTHER" id="PTHR46224:SF10">
    <property type="entry name" value="OS01G0189100 PROTEIN"/>
    <property type="match status" value="1"/>
</dbReference>
<dbReference type="Pfam" id="PF00023">
    <property type="entry name" value="Ank"/>
    <property type="match status" value="1"/>
</dbReference>
<dbReference type="SMART" id="SM00028">
    <property type="entry name" value="TPR"/>
    <property type="match status" value="2"/>
</dbReference>
<proteinExistence type="predicted"/>
<evidence type="ECO:0000256" key="1">
    <source>
        <dbReference type="PROSITE-ProRule" id="PRU00023"/>
    </source>
</evidence>
<protein>
    <submittedName>
        <fullName evidence="2">Uncharacterized protein</fullName>
    </submittedName>
</protein>
<dbReference type="SUPFAM" id="SSF48403">
    <property type="entry name" value="Ankyrin repeat"/>
    <property type="match status" value="1"/>
</dbReference>
<gene>
    <name evidence="2" type="ORF">URODEC1_LOCUS67983</name>
</gene>